<gene>
    <name evidence="1" type="ORF">VA603_14625</name>
</gene>
<evidence type="ECO:0000313" key="2">
    <source>
        <dbReference type="Proteomes" id="UP001301653"/>
    </source>
</evidence>
<name>A0ABU5V5Z6_9GAMM</name>
<keyword evidence="2" id="KW-1185">Reference proteome</keyword>
<evidence type="ECO:0000313" key="1">
    <source>
        <dbReference type="EMBL" id="MEA5668779.1"/>
    </source>
</evidence>
<accession>A0ABU5V5Z6</accession>
<reference evidence="1 2" key="1">
    <citation type="submission" date="2023-12" db="EMBL/GenBank/DDBJ databases">
        <title>Stenotrophomonas guangdongensis sp. nov., isolated from wilted pepper plants (Capsicum annuum).</title>
        <authorList>
            <person name="Qiu M."/>
            <person name="Li Y."/>
            <person name="Liu Q."/>
            <person name="Zhang X."/>
            <person name="Huang Y."/>
            <person name="Guo R."/>
            <person name="Hu M."/>
            <person name="Zhou J."/>
            <person name="Zhou X."/>
        </authorList>
    </citation>
    <scope>NUCLEOTIDE SEQUENCE [LARGE SCALE GENOMIC DNA]</scope>
    <source>
        <strain evidence="1 2">MH1</strain>
    </source>
</reference>
<dbReference type="RefSeq" id="WP_323439285.1">
    <property type="nucleotide sequence ID" value="NZ_JAYFUH010000249.1"/>
</dbReference>
<sequence length="73" mass="7961">MTHPSIEQIHALIESLGNASLSTQQRVQALQEIRRMSASLYLNRATQDTGEQCHQIDALALKACGIALTSQQA</sequence>
<comment type="caution">
    <text evidence="1">The sequence shown here is derived from an EMBL/GenBank/DDBJ whole genome shotgun (WGS) entry which is preliminary data.</text>
</comment>
<dbReference type="EMBL" id="JAYFUH010000249">
    <property type="protein sequence ID" value="MEA5668779.1"/>
    <property type="molecule type" value="Genomic_DNA"/>
</dbReference>
<dbReference type="Proteomes" id="UP001301653">
    <property type="component" value="Unassembled WGS sequence"/>
</dbReference>
<protein>
    <submittedName>
        <fullName evidence="1">Uncharacterized protein</fullName>
    </submittedName>
</protein>
<organism evidence="1 2">
    <name type="scientific">Stenotrophomonas capsici</name>
    <dbReference type="NCBI Taxonomy" id="3110230"/>
    <lineage>
        <taxon>Bacteria</taxon>
        <taxon>Pseudomonadati</taxon>
        <taxon>Pseudomonadota</taxon>
        <taxon>Gammaproteobacteria</taxon>
        <taxon>Lysobacterales</taxon>
        <taxon>Lysobacteraceae</taxon>
        <taxon>Stenotrophomonas</taxon>
    </lineage>
</organism>
<proteinExistence type="predicted"/>